<dbReference type="Gene3D" id="3.40.50.1820">
    <property type="entry name" value="alpha/beta hydrolase"/>
    <property type="match status" value="1"/>
</dbReference>
<dbReference type="SUPFAM" id="SSF53474">
    <property type="entry name" value="alpha/beta-Hydrolases"/>
    <property type="match status" value="1"/>
</dbReference>
<proteinExistence type="predicted"/>
<organism evidence="3 5">
    <name type="scientific">Budvicia aquatica</name>
    <dbReference type="NCBI Taxonomy" id="82979"/>
    <lineage>
        <taxon>Bacteria</taxon>
        <taxon>Pseudomonadati</taxon>
        <taxon>Pseudomonadota</taxon>
        <taxon>Gammaproteobacteria</taxon>
        <taxon>Enterobacterales</taxon>
        <taxon>Budviciaceae</taxon>
        <taxon>Budvicia</taxon>
    </lineage>
</organism>
<evidence type="ECO:0000313" key="4">
    <source>
        <dbReference type="EMBL" id="VFS51946.1"/>
    </source>
</evidence>
<dbReference type="RefSeq" id="WP_036017115.1">
    <property type="nucleotide sequence ID" value="NZ_CAADJA010000002.1"/>
</dbReference>
<sequence>MKWDIEWLEHQYNNRVRVTDAEIYIKKWTKASFYARKSLKERSFINIAYGSSEKEKLDIFMPVDNNLNHPIPVLVYIHGGYWHALDKDNFSFIAPELTQAGACVVIVNYTLCPEIKISGIVDEIEKAMVWIKNNIAQYGANANQITLAGHSAGGHLTAMMFTRNWQEKYPELGSAPFNNGISLSGLYDIPPLQHTPFLQILAINDDDINNASPATLPCLVSDPILYSVVGEKESEEFIRQNRLIQTHWGDKTVPVCELISGANHFTIVEAFHQRGSQLNNHAMKLLSLDN</sequence>
<protein>
    <submittedName>
        <fullName evidence="3">Alpha/beta hydrolase</fullName>
    </submittedName>
    <submittedName>
        <fullName evidence="4">Para-nitrobenzyl esterase</fullName>
        <ecNumber evidence="4">3.1.1.-</ecNumber>
    </submittedName>
</protein>
<dbReference type="Pfam" id="PF20434">
    <property type="entry name" value="BD-FAE"/>
    <property type="match status" value="1"/>
</dbReference>
<evidence type="ECO:0000313" key="3">
    <source>
        <dbReference type="EMBL" id="PHI31519.1"/>
    </source>
</evidence>
<dbReference type="EMBL" id="CAADJA010000002">
    <property type="protein sequence ID" value="VFS51946.1"/>
    <property type="molecule type" value="Genomic_DNA"/>
</dbReference>
<dbReference type="PANTHER" id="PTHR48081:SF33">
    <property type="entry name" value="KYNURENINE FORMAMIDASE"/>
    <property type="match status" value="1"/>
</dbReference>
<dbReference type="Proteomes" id="UP000224974">
    <property type="component" value="Unassembled WGS sequence"/>
</dbReference>
<reference evidence="5" key="1">
    <citation type="submission" date="2017-09" db="EMBL/GenBank/DDBJ databases">
        <title>FDA dAtabase for Regulatory Grade micrObial Sequences (FDA-ARGOS): Supporting development and validation of Infectious Disease Dx tests.</title>
        <authorList>
            <person name="Minogue T."/>
            <person name="Wolcott M."/>
            <person name="Wasieloski L."/>
            <person name="Aguilar W."/>
            <person name="Moore D."/>
            <person name="Tallon L."/>
            <person name="Sadzewicz L."/>
            <person name="Ott S."/>
            <person name="Zhao X."/>
            <person name="Nagaraj S."/>
            <person name="Vavikolanu K."/>
            <person name="Aluvathingal J."/>
            <person name="Nadendla S."/>
            <person name="Sichtig H."/>
        </authorList>
    </citation>
    <scope>NUCLEOTIDE SEQUENCE [LARGE SCALE GENOMIC DNA]</scope>
    <source>
        <strain evidence="5">FDAARGOS_387</strain>
    </source>
</reference>
<evidence type="ECO:0000259" key="2">
    <source>
        <dbReference type="Pfam" id="PF20434"/>
    </source>
</evidence>
<dbReference type="InterPro" id="IPR029058">
    <property type="entry name" value="AB_hydrolase_fold"/>
</dbReference>
<reference evidence="4 6" key="3">
    <citation type="submission" date="2019-03" db="EMBL/GenBank/DDBJ databases">
        <authorList>
            <consortium name="Pathogen Informatics"/>
        </authorList>
    </citation>
    <scope>NUCLEOTIDE SEQUENCE [LARGE SCALE GENOMIC DNA]</scope>
    <source>
        <strain evidence="4 6">NCTC12282</strain>
    </source>
</reference>
<evidence type="ECO:0000313" key="5">
    <source>
        <dbReference type="Proteomes" id="UP000224974"/>
    </source>
</evidence>
<evidence type="ECO:0000313" key="6">
    <source>
        <dbReference type="Proteomes" id="UP000373449"/>
    </source>
</evidence>
<keyword evidence="5" id="KW-1185">Reference proteome</keyword>
<dbReference type="InterPro" id="IPR050300">
    <property type="entry name" value="GDXG_lipolytic_enzyme"/>
</dbReference>
<dbReference type="STRING" id="1111728.GCA_000427805_03611"/>
<accession>A0A2C6CXV8</accession>
<gene>
    <name evidence="4" type="primary">pnbA</name>
    <name evidence="3" type="ORF">CRN84_20330</name>
    <name evidence="4" type="ORF">NCTC12282_05585</name>
</gene>
<name>A0A2C6CXV8_9GAMM</name>
<evidence type="ECO:0000256" key="1">
    <source>
        <dbReference type="ARBA" id="ARBA00022801"/>
    </source>
</evidence>
<dbReference type="GO" id="GO:0016787">
    <property type="term" value="F:hydrolase activity"/>
    <property type="evidence" value="ECO:0007669"/>
    <property type="project" value="UniProtKB-KW"/>
</dbReference>
<dbReference type="InterPro" id="IPR049492">
    <property type="entry name" value="BD-FAE-like_dom"/>
</dbReference>
<feature type="domain" description="BD-FAE-like" evidence="2">
    <location>
        <begin position="57"/>
        <end position="166"/>
    </location>
</feature>
<dbReference type="Proteomes" id="UP000373449">
    <property type="component" value="Unassembled WGS sequence"/>
</dbReference>
<keyword evidence="1 3" id="KW-0378">Hydrolase</keyword>
<dbReference type="PANTHER" id="PTHR48081">
    <property type="entry name" value="AB HYDROLASE SUPERFAMILY PROTEIN C4A8.06C"/>
    <property type="match status" value="1"/>
</dbReference>
<dbReference type="AlphaFoldDB" id="A0A2C6CXV8"/>
<dbReference type="EMBL" id="PDDX01000001">
    <property type="protein sequence ID" value="PHI31519.1"/>
    <property type="molecule type" value="Genomic_DNA"/>
</dbReference>
<dbReference type="OrthoDB" id="9771666at2"/>
<reference evidence="3" key="2">
    <citation type="submission" date="2017-09" db="EMBL/GenBank/DDBJ databases">
        <title>FDA dAtabase for Regulatory Grade micrObial Sequences (FDA-ARGOS): Supporting development and validation of Infectious Disease Dx tests.</title>
        <authorList>
            <person name="Minogue T."/>
            <person name="Wolcott M."/>
            <person name="Wasieloski L."/>
            <person name="Aguilar W."/>
            <person name="Moore D."/>
            <person name="Tallon L.J."/>
            <person name="Sadzewicz L."/>
            <person name="Ott S."/>
            <person name="Zhao X."/>
            <person name="Nagaraj S."/>
            <person name="Vavikolanu K."/>
            <person name="Aluvathingal J."/>
            <person name="Nadendla S."/>
            <person name="Sichtig H."/>
        </authorList>
    </citation>
    <scope>NUCLEOTIDE SEQUENCE</scope>
    <source>
        <strain evidence="3">FDAARGOS_387</strain>
    </source>
</reference>
<dbReference type="EC" id="3.1.1.-" evidence="4"/>